<proteinExistence type="predicted"/>
<feature type="region of interest" description="Disordered" evidence="1">
    <location>
        <begin position="220"/>
        <end position="290"/>
    </location>
</feature>
<evidence type="ECO:0000313" key="3">
    <source>
        <dbReference type="EMBL" id="MBD3327299.1"/>
    </source>
</evidence>
<dbReference type="AlphaFoldDB" id="A0A9D5Q7W3"/>
<evidence type="ECO:0000259" key="2">
    <source>
        <dbReference type="Pfam" id="PF04773"/>
    </source>
</evidence>
<feature type="domain" description="FecR protein" evidence="2">
    <location>
        <begin position="61"/>
        <end position="160"/>
    </location>
</feature>
<reference evidence="3" key="1">
    <citation type="submission" date="2019-11" db="EMBL/GenBank/DDBJ databases">
        <title>Microbial mats filling the niche in hypersaline microbial mats.</title>
        <authorList>
            <person name="Wong H.L."/>
            <person name="Macleod F.I."/>
            <person name="White R.A. III"/>
            <person name="Burns B.P."/>
        </authorList>
    </citation>
    <scope>NUCLEOTIDE SEQUENCE</scope>
    <source>
        <strain evidence="3">Rbin_158</strain>
    </source>
</reference>
<organism evidence="3 4">
    <name type="scientific">candidate division KSB3 bacterium</name>
    <dbReference type="NCBI Taxonomy" id="2044937"/>
    <lineage>
        <taxon>Bacteria</taxon>
        <taxon>candidate division KSB3</taxon>
    </lineage>
</organism>
<dbReference type="PANTHER" id="PTHR38731">
    <property type="entry name" value="LIPL45-RELATED LIPOPROTEIN-RELATED"/>
    <property type="match status" value="1"/>
</dbReference>
<gene>
    <name evidence="3" type="ORF">GF339_22120</name>
</gene>
<comment type="caution">
    <text evidence="3">The sequence shown here is derived from an EMBL/GenBank/DDBJ whole genome shotgun (WGS) entry which is preliminary data.</text>
</comment>
<sequence length="290" mass="31817">MKRNTQRRGSIALILIAAFLVIGGLSTPGEAVLRPQTITGDVEKGMPWVRLEKDMALQAGDQIRTKADSEVSLLSEDGSVFYIGENTELAIQALEFSEPQKTRVSRIKLLWGALTAKASTLSFSKNEFSVETDTVVAGFKFSSARFLRNDQGTEIYPIEGTFEFTTSSTIPPGQRVVIKIGAQEIEMGPAATLELLVEAGRTRVLRVRGMVMMNGQQVEEGQEIGTGAAPTRALREEMPREEERQEFEIEYDMPPQTDADSPSASPVDVTDGTTQSSEDTTESEEEESEE</sequence>
<evidence type="ECO:0000256" key="1">
    <source>
        <dbReference type="SAM" id="MobiDB-lite"/>
    </source>
</evidence>
<dbReference type="Pfam" id="PF04773">
    <property type="entry name" value="FecR"/>
    <property type="match status" value="1"/>
</dbReference>
<name>A0A9D5Q7W3_9BACT</name>
<feature type="compositionally biased region" description="Acidic residues" evidence="1">
    <location>
        <begin position="279"/>
        <end position="290"/>
    </location>
</feature>
<dbReference type="PANTHER" id="PTHR38731:SF1">
    <property type="entry name" value="FECR PROTEIN DOMAIN-CONTAINING PROTEIN"/>
    <property type="match status" value="1"/>
</dbReference>
<dbReference type="EMBL" id="WJJP01000720">
    <property type="protein sequence ID" value="MBD3327299.1"/>
    <property type="molecule type" value="Genomic_DNA"/>
</dbReference>
<evidence type="ECO:0000313" key="4">
    <source>
        <dbReference type="Proteomes" id="UP000649604"/>
    </source>
</evidence>
<protein>
    <recommendedName>
        <fullName evidence="2">FecR protein domain-containing protein</fullName>
    </recommendedName>
</protein>
<dbReference type="InterPro" id="IPR006860">
    <property type="entry name" value="FecR"/>
</dbReference>
<feature type="compositionally biased region" description="Basic and acidic residues" evidence="1">
    <location>
        <begin position="233"/>
        <end position="247"/>
    </location>
</feature>
<dbReference type="Proteomes" id="UP000649604">
    <property type="component" value="Unassembled WGS sequence"/>
</dbReference>
<accession>A0A9D5Q7W3</accession>